<comment type="caution">
    <text evidence="1">The sequence shown here is derived from an EMBL/GenBank/DDBJ whole genome shotgun (WGS) entry which is preliminary data.</text>
</comment>
<dbReference type="Proteomes" id="UP000625711">
    <property type="component" value="Unassembled WGS sequence"/>
</dbReference>
<sequence>ERVEKMYPSVDAPDFSPCFCHASASCFSFRRRLEGVSVDDASLTTLACHR</sequence>
<keyword evidence="2" id="KW-1185">Reference proteome</keyword>
<protein>
    <submittedName>
        <fullName evidence="1">Uncharacterized protein</fullName>
    </submittedName>
</protein>
<reference evidence="1" key="1">
    <citation type="submission" date="2020-08" db="EMBL/GenBank/DDBJ databases">
        <title>Genome sequencing and assembly of the red palm weevil Rhynchophorus ferrugineus.</title>
        <authorList>
            <person name="Dias G.B."/>
            <person name="Bergman C.M."/>
            <person name="Manee M."/>
        </authorList>
    </citation>
    <scope>NUCLEOTIDE SEQUENCE</scope>
    <source>
        <strain evidence="1">AA-2017</strain>
        <tissue evidence="1">Whole larva</tissue>
    </source>
</reference>
<feature type="non-terminal residue" evidence="1">
    <location>
        <position position="1"/>
    </location>
</feature>
<proteinExistence type="predicted"/>
<gene>
    <name evidence="1" type="ORF">GWI33_008728</name>
</gene>
<name>A0A834ICQ3_RHYFE</name>
<organism evidence="1 2">
    <name type="scientific">Rhynchophorus ferrugineus</name>
    <name type="common">Red palm weevil</name>
    <name type="synonym">Curculio ferrugineus</name>
    <dbReference type="NCBI Taxonomy" id="354439"/>
    <lineage>
        <taxon>Eukaryota</taxon>
        <taxon>Metazoa</taxon>
        <taxon>Ecdysozoa</taxon>
        <taxon>Arthropoda</taxon>
        <taxon>Hexapoda</taxon>
        <taxon>Insecta</taxon>
        <taxon>Pterygota</taxon>
        <taxon>Neoptera</taxon>
        <taxon>Endopterygota</taxon>
        <taxon>Coleoptera</taxon>
        <taxon>Polyphaga</taxon>
        <taxon>Cucujiformia</taxon>
        <taxon>Curculionidae</taxon>
        <taxon>Dryophthorinae</taxon>
        <taxon>Rhynchophorus</taxon>
    </lineage>
</organism>
<accession>A0A834ICQ3</accession>
<dbReference type="EMBL" id="JAACXV010002934">
    <property type="protein sequence ID" value="KAF7277309.1"/>
    <property type="molecule type" value="Genomic_DNA"/>
</dbReference>
<dbReference type="AlphaFoldDB" id="A0A834ICQ3"/>
<evidence type="ECO:0000313" key="2">
    <source>
        <dbReference type="Proteomes" id="UP000625711"/>
    </source>
</evidence>
<evidence type="ECO:0000313" key="1">
    <source>
        <dbReference type="EMBL" id="KAF7277309.1"/>
    </source>
</evidence>